<dbReference type="InParanoid" id="F4RRZ0"/>
<keyword evidence="3" id="KW-1185">Reference proteome</keyword>
<dbReference type="HOGENOM" id="CLU_1768511_0_0_1"/>
<evidence type="ECO:0000256" key="1">
    <source>
        <dbReference type="SAM" id="SignalP"/>
    </source>
</evidence>
<dbReference type="RefSeq" id="XP_007411854.1">
    <property type="nucleotide sequence ID" value="XM_007411792.1"/>
</dbReference>
<dbReference type="VEuPathDB" id="FungiDB:MELLADRAFT_64577"/>
<feature type="chain" id="PRO_5003317912" evidence="1">
    <location>
        <begin position="23"/>
        <end position="147"/>
    </location>
</feature>
<gene>
    <name evidence="2" type="ORF">MELLADRAFT_64577</name>
</gene>
<protein>
    <submittedName>
        <fullName evidence="2">Secreted protein</fullName>
    </submittedName>
</protein>
<dbReference type="Proteomes" id="UP000001072">
    <property type="component" value="Unassembled WGS sequence"/>
</dbReference>
<feature type="signal peptide" evidence="1">
    <location>
        <begin position="1"/>
        <end position="22"/>
    </location>
</feature>
<dbReference type="EMBL" id="GL883116">
    <property type="protein sequence ID" value="EGG04763.1"/>
    <property type="molecule type" value="Genomic_DNA"/>
</dbReference>
<accession>F4RRZ0</accession>
<name>F4RRZ0_MELLP</name>
<proteinExistence type="predicted"/>
<keyword evidence="1" id="KW-0732">Signal</keyword>
<sequence>MIFKLTYPIVLLLSFYITGFQATKTEMTLPADPSPELIRFYNISKVATVDRETKTGSLSWGASKLPFGSGAGAGINWHPSFIGGGFNAGSEKDGTAAIGGGWSIEDHQITIGFGLKWEGQNLDVSINGLKGGKLVVKVDGKTIDISS</sequence>
<organism evidence="3">
    <name type="scientific">Melampsora larici-populina (strain 98AG31 / pathotype 3-4-7)</name>
    <name type="common">Poplar leaf rust fungus</name>
    <dbReference type="NCBI Taxonomy" id="747676"/>
    <lineage>
        <taxon>Eukaryota</taxon>
        <taxon>Fungi</taxon>
        <taxon>Dikarya</taxon>
        <taxon>Basidiomycota</taxon>
        <taxon>Pucciniomycotina</taxon>
        <taxon>Pucciniomycetes</taxon>
        <taxon>Pucciniales</taxon>
        <taxon>Melampsoraceae</taxon>
        <taxon>Melampsora</taxon>
    </lineage>
</organism>
<dbReference type="GeneID" id="18930278"/>
<reference evidence="3" key="1">
    <citation type="journal article" date="2011" name="Proc. Natl. Acad. Sci. U.S.A.">
        <title>Obligate biotrophy features unraveled by the genomic analysis of rust fungi.</title>
        <authorList>
            <person name="Duplessis S."/>
            <person name="Cuomo C.A."/>
            <person name="Lin Y.-C."/>
            <person name="Aerts A."/>
            <person name="Tisserant E."/>
            <person name="Veneault-Fourrey C."/>
            <person name="Joly D.L."/>
            <person name="Hacquard S."/>
            <person name="Amselem J."/>
            <person name="Cantarel B.L."/>
            <person name="Chiu R."/>
            <person name="Coutinho P.M."/>
            <person name="Feau N."/>
            <person name="Field M."/>
            <person name="Frey P."/>
            <person name="Gelhaye E."/>
            <person name="Goldberg J."/>
            <person name="Grabherr M.G."/>
            <person name="Kodira C.D."/>
            <person name="Kohler A."/>
            <person name="Kuees U."/>
            <person name="Lindquist E.A."/>
            <person name="Lucas S.M."/>
            <person name="Mago R."/>
            <person name="Mauceli E."/>
            <person name="Morin E."/>
            <person name="Murat C."/>
            <person name="Pangilinan J.L."/>
            <person name="Park R."/>
            <person name="Pearson M."/>
            <person name="Quesneville H."/>
            <person name="Rouhier N."/>
            <person name="Sakthikumar S."/>
            <person name="Salamov A.A."/>
            <person name="Schmutz J."/>
            <person name="Selles B."/>
            <person name="Shapiro H."/>
            <person name="Tanguay P."/>
            <person name="Tuskan G.A."/>
            <person name="Henrissat B."/>
            <person name="Van de Peer Y."/>
            <person name="Rouze P."/>
            <person name="Ellis J.G."/>
            <person name="Dodds P.N."/>
            <person name="Schein J.E."/>
            <person name="Zhong S."/>
            <person name="Hamelin R.C."/>
            <person name="Grigoriev I.V."/>
            <person name="Szabo L.J."/>
            <person name="Martin F."/>
        </authorList>
    </citation>
    <scope>NUCLEOTIDE SEQUENCE [LARGE SCALE GENOMIC DNA]</scope>
    <source>
        <strain evidence="3">98AG31 / pathotype 3-4-7</strain>
    </source>
</reference>
<dbReference type="OrthoDB" id="3648350at2759"/>
<dbReference type="AlphaFoldDB" id="F4RRZ0"/>
<evidence type="ECO:0000313" key="2">
    <source>
        <dbReference type="EMBL" id="EGG04763.1"/>
    </source>
</evidence>
<evidence type="ECO:0000313" key="3">
    <source>
        <dbReference type="Proteomes" id="UP000001072"/>
    </source>
</evidence>
<dbReference type="KEGG" id="mlr:MELLADRAFT_64577"/>